<organism evidence="6 7">
    <name type="scientific">Agromyces protaetiae</name>
    <dbReference type="NCBI Taxonomy" id="2509455"/>
    <lineage>
        <taxon>Bacteria</taxon>
        <taxon>Bacillati</taxon>
        <taxon>Actinomycetota</taxon>
        <taxon>Actinomycetes</taxon>
        <taxon>Micrococcales</taxon>
        <taxon>Microbacteriaceae</taxon>
        <taxon>Agromyces</taxon>
    </lineage>
</organism>
<dbReference type="GO" id="GO:0005384">
    <property type="term" value="F:manganese ion transmembrane transporter activity"/>
    <property type="evidence" value="ECO:0007669"/>
    <property type="project" value="InterPro"/>
</dbReference>
<evidence type="ECO:0000256" key="2">
    <source>
        <dbReference type="ARBA" id="ARBA00022692"/>
    </source>
</evidence>
<feature type="transmembrane region" description="Helical" evidence="5">
    <location>
        <begin position="142"/>
        <end position="163"/>
    </location>
</feature>
<feature type="transmembrane region" description="Helical" evidence="5">
    <location>
        <begin position="40"/>
        <end position="61"/>
    </location>
</feature>
<comment type="subcellular location">
    <subcellularLocation>
        <location evidence="1">Endomembrane system</location>
        <topology evidence="1">Multi-pass membrane protein</topology>
    </subcellularLocation>
</comment>
<dbReference type="OrthoDB" id="5064018at2"/>
<evidence type="ECO:0000313" key="6">
    <source>
        <dbReference type="EMBL" id="QAY72849.1"/>
    </source>
</evidence>
<evidence type="ECO:0008006" key="8">
    <source>
        <dbReference type="Google" id="ProtNLM"/>
    </source>
</evidence>
<dbReference type="KEGG" id="agf:ET445_05305"/>
<protein>
    <recommendedName>
        <fullName evidence="8">VIT family protein</fullName>
    </recommendedName>
</protein>
<feature type="transmembrane region" description="Helical" evidence="5">
    <location>
        <begin position="12"/>
        <end position="34"/>
    </location>
</feature>
<keyword evidence="2 5" id="KW-0812">Transmembrane</keyword>
<keyword evidence="3 5" id="KW-1133">Transmembrane helix</keyword>
<sequence length="221" mass="23107">MYWFSRDSFRDFAVAANDGIIGAAGVLQGFAGAGATSRTLLVASISAMVAASVAGFGAKYAELAAARDAERALIVDARKDLAEGPEDDLVDLAGHFEELGAPEPLALEVAERMIEHDGLAATLKTAHGIDEPTPGWFPLAGALWNAFSVAVGSALPLAVLLLYPRAIESWAVVVAVILSLIVTSFIIAAAARASIWRALRRTLLIGIATMTLSYLAGVLIF</sequence>
<dbReference type="Proteomes" id="UP000291259">
    <property type="component" value="Chromosome"/>
</dbReference>
<feature type="transmembrane region" description="Helical" evidence="5">
    <location>
        <begin position="169"/>
        <end position="191"/>
    </location>
</feature>
<dbReference type="GO" id="GO:0012505">
    <property type="term" value="C:endomembrane system"/>
    <property type="evidence" value="ECO:0007669"/>
    <property type="project" value="UniProtKB-SubCell"/>
</dbReference>
<gene>
    <name evidence="6" type="ORF">ET445_05305</name>
</gene>
<keyword evidence="7" id="KW-1185">Reference proteome</keyword>
<evidence type="ECO:0000256" key="1">
    <source>
        <dbReference type="ARBA" id="ARBA00004127"/>
    </source>
</evidence>
<accession>A0A4P6FEQ8</accession>
<dbReference type="InterPro" id="IPR008217">
    <property type="entry name" value="Ccc1_fam"/>
</dbReference>
<proteinExistence type="predicted"/>
<dbReference type="AlphaFoldDB" id="A0A4P6FEQ8"/>
<dbReference type="EMBL" id="CP035491">
    <property type="protein sequence ID" value="QAY72849.1"/>
    <property type="molecule type" value="Genomic_DNA"/>
</dbReference>
<keyword evidence="4 5" id="KW-0472">Membrane</keyword>
<dbReference type="GO" id="GO:0030026">
    <property type="term" value="P:intracellular manganese ion homeostasis"/>
    <property type="evidence" value="ECO:0007669"/>
    <property type="project" value="InterPro"/>
</dbReference>
<evidence type="ECO:0000256" key="3">
    <source>
        <dbReference type="ARBA" id="ARBA00022989"/>
    </source>
</evidence>
<dbReference type="Pfam" id="PF01988">
    <property type="entry name" value="VIT1"/>
    <property type="match status" value="1"/>
</dbReference>
<reference evidence="6 7" key="1">
    <citation type="submission" date="2019-01" db="EMBL/GenBank/DDBJ databases">
        <title>Genome sequencing of strain FW100M-8.</title>
        <authorList>
            <person name="Heo J."/>
            <person name="Kim S.-J."/>
            <person name="Kim J.-S."/>
            <person name="Hong S.-B."/>
            <person name="Kwon S.-W."/>
        </authorList>
    </citation>
    <scope>NUCLEOTIDE SEQUENCE [LARGE SCALE GENOMIC DNA]</scope>
    <source>
        <strain evidence="6 7">FW100M-8</strain>
    </source>
</reference>
<evidence type="ECO:0000256" key="5">
    <source>
        <dbReference type="SAM" id="Phobius"/>
    </source>
</evidence>
<name>A0A4P6FEQ8_9MICO</name>
<dbReference type="RefSeq" id="WP_129189498.1">
    <property type="nucleotide sequence ID" value="NZ_CP035491.1"/>
</dbReference>
<feature type="transmembrane region" description="Helical" evidence="5">
    <location>
        <begin position="203"/>
        <end position="220"/>
    </location>
</feature>
<evidence type="ECO:0000313" key="7">
    <source>
        <dbReference type="Proteomes" id="UP000291259"/>
    </source>
</evidence>
<evidence type="ECO:0000256" key="4">
    <source>
        <dbReference type="ARBA" id="ARBA00023136"/>
    </source>
</evidence>